<evidence type="ECO:0000313" key="2">
    <source>
        <dbReference type="EMBL" id="MCF6137916.1"/>
    </source>
</evidence>
<keyword evidence="3" id="KW-1185">Reference proteome</keyword>
<dbReference type="EMBL" id="JAKIJS010000001">
    <property type="protein sequence ID" value="MCF6137916.1"/>
    <property type="molecule type" value="Genomic_DNA"/>
</dbReference>
<evidence type="ECO:0000313" key="3">
    <source>
        <dbReference type="Proteomes" id="UP001649381"/>
    </source>
</evidence>
<dbReference type="Proteomes" id="UP001649381">
    <property type="component" value="Unassembled WGS sequence"/>
</dbReference>
<sequence>MFNSGLRGFGAGLIVAAGVLALVYYQGADDQSNEADAANSKSITYEEVNHFLENEGLVAVGQNELDQLKADQDKQADSKKNDEKTEQPKEEKVIETTVVISKGTSTGQVTDYLESKKIIKNSDDLLSYLRSNNLESKVRFGNYKVNNKMTLAEIAKIITSP</sequence>
<accession>A0ABS9H1Y7</accession>
<evidence type="ECO:0008006" key="4">
    <source>
        <dbReference type="Google" id="ProtNLM"/>
    </source>
</evidence>
<proteinExistence type="predicted"/>
<gene>
    <name evidence="2" type="ORF">L2716_09265</name>
</gene>
<name>A0ABS9H1Y7_9BACL</name>
<organism evidence="2 3">
    <name type="scientific">Pseudalkalibacillus berkeleyi</name>
    <dbReference type="NCBI Taxonomy" id="1069813"/>
    <lineage>
        <taxon>Bacteria</taxon>
        <taxon>Bacillati</taxon>
        <taxon>Bacillota</taxon>
        <taxon>Bacilli</taxon>
        <taxon>Bacillales</taxon>
        <taxon>Fictibacillaceae</taxon>
        <taxon>Pseudalkalibacillus</taxon>
    </lineage>
</organism>
<evidence type="ECO:0000256" key="1">
    <source>
        <dbReference type="SAM" id="MobiDB-lite"/>
    </source>
</evidence>
<dbReference type="Gene3D" id="3.30.1490.480">
    <property type="entry name" value="Endolytic murein transglycosylase"/>
    <property type="match status" value="1"/>
</dbReference>
<feature type="region of interest" description="Disordered" evidence="1">
    <location>
        <begin position="69"/>
        <end position="92"/>
    </location>
</feature>
<protein>
    <recommendedName>
        <fullName evidence="4">Endolytic transglycosylase MltG</fullName>
    </recommendedName>
</protein>
<dbReference type="RefSeq" id="WP_236333919.1">
    <property type="nucleotide sequence ID" value="NZ_JAKIJS010000001.1"/>
</dbReference>
<comment type="caution">
    <text evidence="2">The sequence shown here is derived from an EMBL/GenBank/DDBJ whole genome shotgun (WGS) entry which is preliminary data.</text>
</comment>
<reference evidence="2 3" key="1">
    <citation type="submission" date="2022-01" db="EMBL/GenBank/DDBJ databases">
        <title>Alkalihalobacillus sp. EGI L200015, a novel bacterium isolated from a salt lake sediment.</title>
        <authorList>
            <person name="Gao L."/>
            <person name="Fang B.-Z."/>
            <person name="Li W.-J."/>
        </authorList>
    </citation>
    <scope>NUCLEOTIDE SEQUENCE [LARGE SCALE GENOMIC DNA]</scope>
    <source>
        <strain evidence="2 3">KCTC 12718</strain>
    </source>
</reference>